<evidence type="ECO:0000256" key="4">
    <source>
        <dbReference type="ARBA" id="ARBA00023136"/>
    </source>
</evidence>
<feature type="transmembrane region" description="Helical" evidence="5">
    <location>
        <begin position="212"/>
        <end position="232"/>
    </location>
</feature>
<evidence type="ECO:0000256" key="2">
    <source>
        <dbReference type="ARBA" id="ARBA00022692"/>
    </source>
</evidence>
<dbReference type="AlphaFoldDB" id="A0A1H2UE31"/>
<feature type="transmembrane region" description="Helical" evidence="5">
    <location>
        <begin position="81"/>
        <end position="104"/>
    </location>
</feature>
<name>A0A1H2UE31_9PSEU</name>
<feature type="transmembrane region" description="Helical" evidence="5">
    <location>
        <begin position="271"/>
        <end position="304"/>
    </location>
</feature>
<organism evidence="6 7">
    <name type="scientific">Amycolatopsis xylanica</name>
    <dbReference type="NCBI Taxonomy" id="589385"/>
    <lineage>
        <taxon>Bacteria</taxon>
        <taxon>Bacillati</taxon>
        <taxon>Actinomycetota</taxon>
        <taxon>Actinomycetes</taxon>
        <taxon>Pseudonocardiales</taxon>
        <taxon>Pseudonocardiaceae</taxon>
        <taxon>Amycolatopsis</taxon>
    </lineage>
</organism>
<dbReference type="InterPro" id="IPR000537">
    <property type="entry name" value="UbiA_prenyltransferase"/>
</dbReference>
<dbReference type="EMBL" id="FNON01000001">
    <property type="protein sequence ID" value="SDW54395.1"/>
    <property type="molecule type" value="Genomic_DNA"/>
</dbReference>
<sequence>MGRAVRNLLQIGSIRFTAYYWVTFLLGLGVVGKLSVRAAVLAFPFWALYCLCTELVNRIADRREDEVNRPERTALCLALGWRRVGVLAIVLWSALILADIAWLISEPGTPLLFMLVYAAVISLSYSWGLRLKQRPILGQLTLTMPLVMPYLTGIALAGDWRLMAAPGLPGAAILMVLALGLVGIKDITDVEGDRLIGYRSLWVRLAEANRRWMGWSATAPLLPLTVLAAVGWMPLRTLTLWLLVPLSWATIAVAARAVGTSVTYAAREVMHCHLALCLAAALAITVFTPLALVCAALGLLFWLAASRFAHWGPSLSRNDVAEWLRLLGDLRKSKTQEA</sequence>
<evidence type="ECO:0000256" key="5">
    <source>
        <dbReference type="SAM" id="Phobius"/>
    </source>
</evidence>
<keyword evidence="7" id="KW-1185">Reference proteome</keyword>
<dbReference type="PANTHER" id="PTHR42723:SF1">
    <property type="entry name" value="CHLOROPHYLL SYNTHASE, CHLOROPLASTIC"/>
    <property type="match status" value="1"/>
</dbReference>
<feature type="transmembrane region" description="Helical" evidence="5">
    <location>
        <begin position="38"/>
        <end position="60"/>
    </location>
</feature>
<dbReference type="GO" id="GO:0016020">
    <property type="term" value="C:membrane"/>
    <property type="evidence" value="ECO:0007669"/>
    <property type="project" value="UniProtKB-SubCell"/>
</dbReference>
<keyword evidence="4 5" id="KW-0472">Membrane</keyword>
<dbReference type="PANTHER" id="PTHR42723">
    <property type="entry name" value="CHLOROPHYLL SYNTHASE"/>
    <property type="match status" value="1"/>
</dbReference>
<comment type="subcellular location">
    <subcellularLocation>
        <location evidence="1">Membrane</location>
        <topology evidence="1">Multi-pass membrane protein</topology>
    </subcellularLocation>
</comment>
<feature type="transmembrane region" description="Helical" evidence="5">
    <location>
        <begin position="110"/>
        <end position="129"/>
    </location>
</feature>
<evidence type="ECO:0000256" key="3">
    <source>
        <dbReference type="ARBA" id="ARBA00022989"/>
    </source>
</evidence>
<accession>A0A1H2UE31</accession>
<keyword evidence="2 5" id="KW-0812">Transmembrane</keyword>
<dbReference type="Proteomes" id="UP000199515">
    <property type="component" value="Unassembled WGS sequence"/>
</dbReference>
<feature type="transmembrane region" description="Helical" evidence="5">
    <location>
        <begin position="163"/>
        <end position="184"/>
    </location>
</feature>
<reference evidence="6 7" key="1">
    <citation type="submission" date="2016-10" db="EMBL/GenBank/DDBJ databases">
        <authorList>
            <person name="de Groot N.N."/>
        </authorList>
    </citation>
    <scope>NUCLEOTIDE SEQUENCE [LARGE SCALE GENOMIC DNA]</scope>
    <source>
        <strain evidence="6 7">CPCC 202699</strain>
    </source>
</reference>
<dbReference type="GO" id="GO:0016765">
    <property type="term" value="F:transferase activity, transferring alkyl or aryl (other than methyl) groups"/>
    <property type="evidence" value="ECO:0007669"/>
    <property type="project" value="InterPro"/>
</dbReference>
<evidence type="ECO:0000256" key="1">
    <source>
        <dbReference type="ARBA" id="ARBA00004141"/>
    </source>
</evidence>
<feature type="transmembrane region" description="Helical" evidence="5">
    <location>
        <begin position="238"/>
        <end position="259"/>
    </location>
</feature>
<dbReference type="Pfam" id="PF01040">
    <property type="entry name" value="UbiA"/>
    <property type="match status" value="1"/>
</dbReference>
<dbReference type="InterPro" id="IPR050475">
    <property type="entry name" value="Prenyltransferase_related"/>
</dbReference>
<evidence type="ECO:0000313" key="6">
    <source>
        <dbReference type="EMBL" id="SDW54395.1"/>
    </source>
</evidence>
<protein>
    <submittedName>
        <fullName evidence="6">4-hydroxybenzoate polyprenyltransferase</fullName>
    </submittedName>
</protein>
<gene>
    <name evidence="6" type="ORF">SAMN05421504_101861</name>
</gene>
<evidence type="ECO:0000313" key="7">
    <source>
        <dbReference type="Proteomes" id="UP000199515"/>
    </source>
</evidence>
<keyword evidence="6" id="KW-0808">Transferase</keyword>
<feature type="transmembrane region" description="Helical" evidence="5">
    <location>
        <begin position="12"/>
        <end position="32"/>
    </location>
</feature>
<feature type="transmembrane region" description="Helical" evidence="5">
    <location>
        <begin position="136"/>
        <end position="157"/>
    </location>
</feature>
<dbReference type="STRING" id="589385.SAMN05421504_101861"/>
<keyword evidence="3 5" id="KW-1133">Transmembrane helix</keyword>
<proteinExistence type="predicted"/>